<dbReference type="InterPro" id="IPR016047">
    <property type="entry name" value="M23ase_b-sheet_dom"/>
</dbReference>
<evidence type="ECO:0000313" key="3">
    <source>
        <dbReference type="Proteomes" id="UP000484076"/>
    </source>
</evidence>
<dbReference type="Proteomes" id="UP000484076">
    <property type="component" value="Unassembled WGS sequence"/>
</dbReference>
<comment type="caution">
    <text evidence="2">The sequence shown here is derived from an EMBL/GenBank/DDBJ whole genome shotgun (WGS) entry which is preliminary data.</text>
</comment>
<organism evidence="2 3">
    <name type="scientific">Fertoeibacter niger</name>
    <dbReference type="NCBI Taxonomy" id="2656921"/>
    <lineage>
        <taxon>Bacteria</taxon>
        <taxon>Pseudomonadati</taxon>
        <taxon>Pseudomonadota</taxon>
        <taxon>Alphaproteobacteria</taxon>
        <taxon>Rhodobacterales</taxon>
        <taxon>Paracoccaceae</taxon>
        <taxon>Fertoeibacter</taxon>
    </lineage>
</organism>
<gene>
    <name evidence="2" type="ORF">GEU84_009695</name>
</gene>
<sequence>MHATELAKALAGQENLYAALADAIRAQDVTDDAGTVLAALRPALDAATGARLAAVDQGLVAAVIRHAQGLAPIPAAPAILAHIASLTPAPLFLPPIADSASIPLPTNGQDPTMPGFSDRAFDAWFAAKSVPYGLGLYAERRRVYATPQFADAASPERRTAHLGIDVFAPALTPVYAPLAGKVRHITYNADPLDYGHTLILEHDAGGIPFFTLYGHLAHTLPGLLAVGDSVQPGQHIAHLGDWHENGGWAAHIHFQIMTDMLGQTQGNFFGVGHDSLWPVWAAICPDPNLILRLPPERFSQAALGG</sequence>
<dbReference type="PANTHER" id="PTHR21666:SF270">
    <property type="entry name" value="MUREIN HYDROLASE ACTIVATOR ENVC"/>
    <property type="match status" value="1"/>
</dbReference>
<accession>A0A8X8KP16</accession>
<dbReference type="PANTHER" id="PTHR21666">
    <property type="entry name" value="PEPTIDASE-RELATED"/>
    <property type="match status" value="1"/>
</dbReference>
<feature type="domain" description="M23ase beta-sheet core" evidence="1">
    <location>
        <begin position="160"/>
        <end position="258"/>
    </location>
</feature>
<reference evidence="2" key="1">
    <citation type="submission" date="2020-05" db="EMBL/GenBank/DDBJ databases">
        <title>Fertoebacter nigrum gen. nov., sp. nov., a new member of the family Rhodobacteraceae.</title>
        <authorList>
            <person name="Szuroczki S."/>
            <person name="Abbaszade G."/>
            <person name="Buni D."/>
            <person name="Schumann P."/>
            <person name="Toth E."/>
        </authorList>
    </citation>
    <scope>NUCLEOTIDE SEQUENCE</scope>
    <source>
        <strain evidence="2">RG-N-1a</strain>
    </source>
</reference>
<proteinExistence type="predicted"/>
<dbReference type="InterPro" id="IPR011055">
    <property type="entry name" value="Dup_hybrid_motif"/>
</dbReference>
<keyword evidence="3" id="KW-1185">Reference proteome</keyword>
<dbReference type="SUPFAM" id="SSF51261">
    <property type="entry name" value="Duplicated hybrid motif"/>
    <property type="match status" value="1"/>
</dbReference>
<dbReference type="AlphaFoldDB" id="A0A8X8KP16"/>
<protein>
    <submittedName>
        <fullName evidence="2">Peptidoglycan DD-metalloendopeptidase family protein</fullName>
    </submittedName>
</protein>
<dbReference type="CDD" id="cd12797">
    <property type="entry name" value="M23_peptidase"/>
    <property type="match status" value="1"/>
</dbReference>
<evidence type="ECO:0000259" key="1">
    <source>
        <dbReference type="Pfam" id="PF01551"/>
    </source>
</evidence>
<dbReference type="Gene3D" id="2.70.70.10">
    <property type="entry name" value="Glucose Permease (Domain IIA)"/>
    <property type="match status" value="1"/>
</dbReference>
<dbReference type="Pfam" id="PF01551">
    <property type="entry name" value="Peptidase_M23"/>
    <property type="match status" value="1"/>
</dbReference>
<dbReference type="EMBL" id="WHUT02000005">
    <property type="protein sequence ID" value="NUB44655.1"/>
    <property type="molecule type" value="Genomic_DNA"/>
</dbReference>
<name>A0A8X8KP16_9RHOB</name>
<dbReference type="InterPro" id="IPR050570">
    <property type="entry name" value="Cell_wall_metabolism_enzyme"/>
</dbReference>
<evidence type="ECO:0000313" key="2">
    <source>
        <dbReference type="EMBL" id="NUB44655.1"/>
    </source>
</evidence>
<dbReference type="RefSeq" id="WP_152825915.1">
    <property type="nucleotide sequence ID" value="NZ_WHUT02000005.1"/>
</dbReference>
<dbReference type="GO" id="GO:0004222">
    <property type="term" value="F:metalloendopeptidase activity"/>
    <property type="evidence" value="ECO:0007669"/>
    <property type="project" value="TreeGrafter"/>
</dbReference>